<gene>
    <name evidence="4" type="ORF">NP493_119g03033</name>
</gene>
<dbReference type="EMBL" id="JAODUO010000118">
    <property type="protein sequence ID" value="KAK2188932.1"/>
    <property type="molecule type" value="Genomic_DNA"/>
</dbReference>
<sequence>MMKHVDQENCFRFYQFAATYHLANLKRNAKRVILSEFKALAFVDEFKKLSCTDLIEIIKDDDVNVECDDVVFESVLAWACHDLQNRKASFEAILEHVRLPYCSPNYLRHVKDKADLFTAKCFEYLHEAVVFQADAVHQHEISSCRTMPRTNFRGKSRLLVVGGLNDVNEECNHCRYYREDTGCWESLTELPESVRWLYSVSRVDRGLLVTGGYDNDKAHDQCWLFDVVTRKWEAMPPLMYARYFHRSVSLGDCVYVVGGKVDDKVFASVESLDLNRRQWSCLSDMSLPVRSPMVVTYSNKIFVFGGQDVLNNDLCSTQVFDTTKNLWSTRSDMPEVCCLGAAVTLNDCIYVVGGFDRRCLKYDPASDTWASLSRPVLQHGIAPAVVWRGSILVSGGRGDDSESSVTEQYDPVADSWSTCSIAQLDEPMYGHCLFNIDLYL</sequence>
<dbReference type="Pfam" id="PF01344">
    <property type="entry name" value="Kelch_1"/>
    <property type="match status" value="1"/>
</dbReference>
<evidence type="ECO:0000256" key="1">
    <source>
        <dbReference type="ARBA" id="ARBA00022441"/>
    </source>
</evidence>
<evidence type="ECO:0000313" key="5">
    <source>
        <dbReference type="Proteomes" id="UP001209878"/>
    </source>
</evidence>
<dbReference type="PANTHER" id="PTHR45632">
    <property type="entry name" value="LD33804P"/>
    <property type="match status" value="1"/>
</dbReference>
<dbReference type="InterPro" id="IPR015915">
    <property type="entry name" value="Kelch-typ_b-propeller"/>
</dbReference>
<keyword evidence="1" id="KW-0880">Kelch repeat</keyword>
<dbReference type="SMART" id="SM00875">
    <property type="entry name" value="BACK"/>
    <property type="match status" value="1"/>
</dbReference>
<dbReference type="FunFam" id="1.25.40.420:FF:000001">
    <property type="entry name" value="Kelch-like family member 12"/>
    <property type="match status" value="1"/>
</dbReference>
<protein>
    <recommendedName>
        <fullName evidence="3">BACK domain-containing protein</fullName>
    </recommendedName>
</protein>
<proteinExistence type="predicted"/>
<evidence type="ECO:0000256" key="2">
    <source>
        <dbReference type="ARBA" id="ARBA00022737"/>
    </source>
</evidence>
<feature type="domain" description="BACK" evidence="3">
    <location>
        <begin position="10"/>
        <end position="111"/>
    </location>
</feature>
<accession>A0AAD9P688</accession>
<dbReference type="Gene3D" id="2.120.10.80">
    <property type="entry name" value="Kelch-type beta propeller"/>
    <property type="match status" value="1"/>
</dbReference>
<evidence type="ECO:0000313" key="4">
    <source>
        <dbReference type="EMBL" id="KAK2188932.1"/>
    </source>
</evidence>
<dbReference type="SUPFAM" id="SSF117281">
    <property type="entry name" value="Kelch motif"/>
    <property type="match status" value="2"/>
</dbReference>
<name>A0AAD9P688_RIDPI</name>
<dbReference type="PANTHER" id="PTHR45632:SF5">
    <property type="entry name" value="KELCH-LIKE PROTEIN 22"/>
    <property type="match status" value="1"/>
</dbReference>
<dbReference type="AlphaFoldDB" id="A0AAD9P688"/>
<dbReference type="Gene3D" id="1.25.40.420">
    <property type="match status" value="1"/>
</dbReference>
<keyword evidence="5" id="KW-1185">Reference proteome</keyword>
<organism evidence="4 5">
    <name type="scientific">Ridgeia piscesae</name>
    <name type="common">Tubeworm</name>
    <dbReference type="NCBI Taxonomy" id="27915"/>
    <lineage>
        <taxon>Eukaryota</taxon>
        <taxon>Metazoa</taxon>
        <taxon>Spiralia</taxon>
        <taxon>Lophotrochozoa</taxon>
        <taxon>Annelida</taxon>
        <taxon>Polychaeta</taxon>
        <taxon>Sedentaria</taxon>
        <taxon>Canalipalpata</taxon>
        <taxon>Sabellida</taxon>
        <taxon>Siboglinidae</taxon>
        <taxon>Ridgeia</taxon>
    </lineage>
</organism>
<dbReference type="Pfam" id="PF24681">
    <property type="entry name" value="Kelch_KLHDC2_KLHL20_DRC7"/>
    <property type="match status" value="1"/>
</dbReference>
<evidence type="ECO:0000259" key="3">
    <source>
        <dbReference type="SMART" id="SM00875"/>
    </source>
</evidence>
<dbReference type="Proteomes" id="UP001209878">
    <property type="component" value="Unassembled WGS sequence"/>
</dbReference>
<comment type="caution">
    <text evidence="4">The sequence shown here is derived from an EMBL/GenBank/DDBJ whole genome shotgun (WGS) entry which is preliminary data.</text>
</comment>
<dbReference type="SMART" id="SM00612">
    <property type="entry name" value="Kelch"/>
    <property type="match status" value="6"/>
</dbReference>
<keyword evidence="2" id="KW-0677">Repeat</keyword>
<dbReference type="InterPro" id="IPR011705">
    <property type="entry name" value="BACK"/>
</dbReference>
<reference evidence="4" key="1">
    <citation type="journal article" date="2023" name="Mol. Biol. Evol.">
        <title>Third-Generation Sequencing Reveals the Adaptive Role of the Epigenome in Three Deep-Sea Polychaetes.</title>
        <authorList>
            <person name="Perez M."/>
            <person name="Aroh O."/>
            <person name="Sun Y."/>
            <person name="Lan Y."/>
            <person name="Juniper S.K."/>
            <person name="Young C.R."/>
            <person name="Angers B."/>
            <person name="Qian P.Y."/>
        </authorList>
    </citation>
    <scope>NUCLEOTIDE SEQUENCE</scope>
    <source>
        <strain evidence="4">R07B-5</strain>
    </source>
</reference>
<dbReference type="InterPro" id="IPR006652">
    <property type="entry name" value="Kelch_1"/>
</dbReference>
<dbReference type="Pfam" id="PF07707">
    <property type="entry name" value="BACK"/>
    <property type="match status" value="1"/>
</dbReference>